<dbReference type="AlphaFoldDB" id="A0A091AW73"/>
<sequence length="140" mass="14886">MARKISKRTPRATKNAPVQPRELLLAGIGAVSLGRKQAIKSYADTLEGAADLRARAEAAVQDAVETVSGKVVALRKQAKASVGPMQKKVIALASEAKTQAETRLAPVLAKFGVKKKAIKRTAAKKKPVAKRPVKRGRRAA</sequence>
<proteinExistence type="predicted"/>
<dbReference type="PATRIC" id="fig|1121015.4.peg.1946"/>
<evidence type="ECO:0000313" key="3">
    <source>
        <dbReference type="Proteomes" id="UP000029385"/>
    </source>
</evidence>
<dbReference type="STRING" id="1121015.GCA_000420545_02249"/>
<name>A0A091AW73_9GAMM</name>
<evidence type="ECO:0000256" key="1">
    <source>
        <dbReference type="SAM" id="MobiDB-lite"/>
    </source>
</evidence>
<evidence type="ECO:0000313" key="2">
    <source>
        <dbReference type="EMBL" id="KFN42914.1"/>
    </source>
</evidence>
<comment type="caution">
    <text evidence="2">The sequence shown here is derived from an EMBL/GenBank/DDBJ whole genome shotgun (WGS) entry which is preliminary data.</text>
</comment>
<organism evidence="2 3">
    <name type="scientific">Arenimonas oryziterrae DSM 21050 = YC6267</name>
    <dbReference type="NCBI Taxonomy" id="1121015"/>
    <lineage>
        <taxon>Bacteria</taxon>
        <taxon>Pseudomonadati</taxon>
        <taxon>Pseudomonadota</taxon>
        <taxon>Gammaproteobacteria</taxon>
        <taxon>Lysobacterales</taxon>
        <taxon>Lysobacteraceae</taxon>
        <taxon>Arenimonas</taxon>
    </lineage>
</organism>
<feature type="region of interest" description="Disordered" evidence="1">
    <location>
        <begin position="121"/>
        <end position="140"/>
    </location>
</feature>
<gene>
    <name evidence="2" type="ORF">N789_12375</name>
</gene>
<dbReference type="EMBL" id="AVCI01000007">
    <property type="protein sequence ID" value="KFN42914.1"/>
    <property type="molecule type" value="Genomic_DNA"/>
</dbReference>
<protein>
    <recommendedName>
        <fullName evidence="4">Phasin domain-containing protein</fullName>
    </recommendedName>
</protein>
<keyword evidence="3" id="KW-1185">Reference proteome</keyword>
<dbReference type="Proteomes" id="UP000029385">
    <property type="component" value="Unassembled WGS sequence"/>
</dbReference>
<evidence type="ECO:0008006" key="4">
    <source>
        <dbReference type="Google" id="ProtNLM"/>
    </source>
</evidence>
<dbReference type="RefSeq" id="WP_022969855.1">
    <property type="nucleotide sequence ID" value="NZ_ATVD01000004.1"/>
</dbReference>
<accession>A0A091AW73</accession>
<reference evidence="2 3" key="1">
    <citation type="submission" date="2013-09" db="EMBL/GenBank/DDBJ databases">
        <title>Genome sequencing of Arenimonas oryziterrae.</title>
        <authorList>
            <person name="Chen F."/>
            <person name="Wang G."/>
        </authorList>
    </citation>
    <scope>NUCLEOTIDE SEQUENCE [LARGE SCALE GENOMIC DNA]</scope>
    <source>
        <strain evidence="2 3">YC6267</strain>
    </source>
</reference>